<dbReference type="Proteomes" id="UP000286097">
    <property type="component" value="Unassembled WGS sequence"/>
</dbReference>
<name>A0A425CNS5_9STRA</name>
<dbReference type="VEuPathDB" id="FungiDB:DD237_008309"/>
<dbReference type="AlphaFoldDB" id="A0A425CNS5"/>
<reference evidence="1 2" key="1">
    <citation type="submission" date="2018-06" db="EMBL/GenBank/DDBJ databases">
        <title>Comparative genomics of downy mildews reveals potential adaptations to biotrophy.</title>
        <authorList>
            <person name="Fletcher K."/>
            <person name="Klosterman S.J."/>
            <person name="Derevnina L."/>
            <person name="Martin F."/>
            <person name="Koike S."/>
            <person name="Reyes Chin-Wo S."/>
            <person name="Mou B."/>
            <person name="Michelmore R."/>
        </authorList>
    </citation>
    <scope>NUCLEOTIDE SEQUENCE [LARGE SCALE GENOMIC DNA]</scope>
    <source>
        <strain evidence="1 2">R13</strain>
    </source>
</reference>
<dbReference type="EMBL" id="QKXF01000024">
    <property type="protein sequence ID" value="RQM18692.1"/>
    <property type="molecule type" value="Genomic_DNA"/>
</dbReference>
<protein>
    <submittedName>
        <fullName evidence="1">Uncharacterized protein</fullName>
    </submittedName>
</protein>
<evidence type="ECO:0000313" key="2">
    <source>
        <dbReference type="Proteomes" id="UP000286097"/>
    </source>
</evidence>
<comment type="caution">
    <text evidence="1">The sequence shown here is derived from an EMBL/GenBank/DDBJ whole genome shotgun (WGS) entry which is preliminary data.</text>
</comment>
<sequence length="244" mass="26216">MDRKIVDADSYAFTSPPVTAPCDAQSTRAPPGRGAWRPCGLSALDTRGSSCYKKFETTCWKCSCFGGQEATGSSVLSGRCHVLVKDFAECVAESAVEEHPDSCPIGREELHRYFTGTSTAPATFDYTSASGQEFRAALYTFQPSASALDAFAGDLLIDEVEVQLLRATNTSSLDSTASATMSTAASLRSWSHFSTPRSSFAGCIGVCPHFESLASVKPENWRPISLLLTSYNLYSGLLASRLSR</sequence>
<organism evidence="1 2">
    <name type="scientific">Peronospora effusa</name>
    <dbReference type="NCBI Taxonomy" id="542832"/>
    <lineage>
        <taxon>Eukaryota</taxon>
        <taxon>Sar</taxon>
        <taxon>Stramenopiles</taxon>
        <taxon>Oomycota</taxon>
        <taxon>Peronosporomycetes</taxon>
        <taxon>Peronosporales</taxon>
        <taxon>Peronosporaceae</taxon>
        <taxon>Peronospora</taxon>
    </lineage>
</organism>
<proteinExistence type="predicted"/>
<gene>
    <name evidence="1" type="ORF">DD237_008309</name>
</gene>
<evidence type="ECO:0000313" key="1">
    <source>
        <dbReference type="EMBL" id="RQM18692.1"/>
    </source>
</evidence>
<accession>A0A425CNS5</accession>